<sequence length="180" mass="21208">MGYTTDFEGSFKVNKPLDSETKKLVDGICSTRRMKRDLTKLDIKDVEKYGVEGEFYIDGTGDFGQDDDASVLNHNCPPKTQPGLWCSWCYDEENQCIEWSGMEKFYNYIAWIKYLIETIFEPRGYKLNGNVKWIGEDYDKDTGYIVIKDNIITILDIDKKVSNEKERYCDYQKYDYMFKN</sequence>
<reference evidence="1" key="1">
    <citation type="journal article" date="2019" name="MBio">
        <title>Virus Genomes from Deep Sea Sediments Expand the Ocean Megavirome and Support Independent Origins of Viral Gigantism.</title>
        <authorList>
            <person name="Backstrom D."/>
            <person name="Yutin N."/>
            <person name="Jorgensen S.L."/>
            <person name="Dharamshi J."/>
            <person name="Homa F."/>
            <person name="Zaremba-Niedwiedzka K."/>
            <person name="Spang A."/>
            <person name="Wolf Y.I."/>
            <person name="Koonin E.V."/>
            <person name="Ettema T.J."/>
        </authorList>
    </citation>
    <scope>NUCLEOTIDE SEQUENCE</scope>
</reference>
<proteinExistence type="predicted"/>
<evidence type="ECO:0000313" key="1">
    <source>
        <dbReference type="EMBL" id="QBK89478.1"/>
    </source>
</evidence>
<gene>
    <name evidence="1" type="ORF">LCMiAC02_05730</name>
</gene>
<protein>
    <submittedName>
        <fullName evidence="1">Uncharacterized protein</fullName>
    </submittedName>
</protein>
<organism evidence="1">
    <name type="scientific">Mimivirus LCMiAC02</name>
    <dbReference type="NCBI Taxonomy" id="2506609"/>
    <lineage>
        <taxon>Viruses</taxon>
        <taxon>Varidnaviria</taxon>
        <taxon>Bamfordvirae</taxon>
        <taxon>Nucleocytoviricota</taxon>
        <taxon>Megaviricetes</taxon>
        <taxon>Imitervirales</taxon>
        <taxon>Mimiviridae</taxon>
        <taxon>Klosneuvirinae</taxon>
    </lineage>
</organism>
<dbReference type="EMBL" id="MK500425">
    <property type="protein sequence ID" value="QBK89478.1"/>
    <property type="molecule type" value="Genomic_DNA"/>
</dbReference>
<accession>A0A481Z380</accession>
<name>A0A481Z380_9VIRU</name>